<evidence type="ECO:0000256" key="6">
    <source>
        <dbReference type="ARBA" id="ARBA00023012"/>
    </source>
</evidence>
<dbReference type="InterPro" id="IPR005467">
    <property type="entry name" value="His_kinase_dom"/>
</dbReference>
<evidence type="ECO:0000256" key="5">
    <source>
        <dbReference type="ARBA" id="ARBA00022777"/>
    </source>
</evidence>
<dbReference type="InterPro" id="IPR036890">
    <property type="entry name" value="HATPase_C_sf"/>
</dbReference>
<dbReference type="SMART" id="SM00388">
    <property type="entry name" value="HisKA"/>
    <property type="match status" value="1"/>
</dbReference>
<dbReference type="STRING" id="1666911.HLUCCA11_14380"/>
<evidence type="ECO:0000259" key="8">
    <source>
        <dbReference type="PROSITE" id="PS50109"/>
    </source>
</evidence>
<dbReference type="SMART" id="SM00387">
    <property type="entry name" value="HATPase_c"/>
    <property type="match status" value="1"/>
</dbReference>
<keyword evidence="3" id="KW-0597">Phosphoprotein</keyword>
<dbReference type="Gene3D" id="1.10.287.130">
    <property type="match status" value="1"/>
</dbReference>
<dbReference type="EC" id="2.7.13.3" evidence="2"/>
<dbReference type="Pfam" id="PF02518">
    <property type="entry name" value="HATPase_c"/>
    <property type="match status" value="1"/>
</dbReference>
<dbReference type="AlphaFoldDB" id="A0A0N8KMR6"/>
<dbReference type="InterPro" id="IPR004358">
    <property type="entry name" value="Sig_transdc_His_kin-like_C"/>
</dbReference>
<dbReference type="GO" id="GO:0000155">
    <property type="term" value="F:phosphorelay sensor kinase activity"/>
    <property type="evidence" value="ECO:0007669"/>
    <property type="project" value="InterPro"/>
</dbReference>
<comment type="caution">
    <text evidence="9">The sequence shown here is derived from an EMBL/GenBank/DDBJ whole genome shotgun (WGS) entry which is preliminary data.</text>
</comment>
<feature type="transmembrane region" description="Helical" evidence="7">
    <location>
        <begin position="58"/>
        <end position="75"/>
    </location>
</feature>
<dbReference type="SUPFAM" id="SSF47384">
    <property type="entry name" value="Homodimeric domain of signal transducing histidine kinase"/>
    <property type="match status" value="1"/>
</dbReference>
<dbReference type="CDD" id="cd00082">
    <property type="entry name" value="HisKA"/>
    <property type="match status" value="1"/>
</dbReference>
<feature type="transmembrane region" description="Helical" evidence="7">
    <location>
        <begin position="12"/>
        <end position="31"/>
    </location>
</feature>
<feature type="transmembrane region" description="Helical" evidence="7">
    <location>
        <begin position="87"/>
        <end position="103"/>
    </location>
</feature>
<dbReference type="FunFam" id="3.30.565.10:FF:000006">
    <property type="entry name" value="Sensor histidine kinase WalK"/>
    <property type="match status" value="1"/>
</dbReference>
<dbReference type="Gene3D" id="3.30.565.10">
    <property type="entry name" value="Histidine kinase-like ATPase, C-terminal domain"/>
    <property type="match status" value="1"/>
</dbReference>
<comment type="catalytic activity">
    <reaction evidence="1">
        <text>ATP + protein L-histidine = ADP + protein N-phospho-L-histidine.</text>
        <dbReference type="EC" id="2.7.13.3"/>
    </reaction>
</comment>
<keyword evidence="5 9" id="KW-0418">Kinase</keyword>
<evidence type="ECO:0000256" key="3">
    <source>
        <dbReference type="ARBA" id="ARBA00022553"/>
    </source>
</evidence>
<dbReference type="PROSITE" id="PS50109">
    <property type="entry name" value="HIS_KIN"/>
    <property type="match status" value="1"/>
</dbReference>
<dbReference type="PANTHER" id="PTHR43547">
    <property type="entry name" value="TWO-COMPONENT HISTIDINE KINASE"/>
    <property type="match status" value="1"/>
</dbReference>
<gene>
    <name evidence="9" type="ORF">HLUCCA11_14380</name>
</gene>
<dbReference type="PRINTS" id="PR00344">
    <property type="entry name" value="BCTRLSENSOR"/>
</dbReference>
<evidence type="ECO:0000313" key="10">
    <source>
        <dbReference type="Proteomes" id="UP000050465"/>
    </source>
</evidence>
<keyword evidence="4 9" id="KW-0808">Transferase</keyword>
<dbReference type="Proteomes" id="UP000050465">
    <property type="component" value="Unassembled WGS sequence"/>
</dbReference>
<keyword evidence="7" id="KW-0472">Membrane</keyword>
<organism evidence="9 10">
    <name type="scientific">Phormidesmis priestleyi Ana</name>
    <dbReference type="NCBI Taxonomy" id="1666911"/>
    <lineage>
        <taxon>Bacteria</taxon>
        <taxon>Bacillati</taxon>
        <taxon>Cyanobacteriota</taxon>
        <taxon>Cyanophyceae</taxon>
        <taxon>Leptolyngbyales</taxon>
        <taxon>Leptolyngbyaceae</taxon>
        <taxon>Phormidesmis</taxon>
    </lineage>
</organism>
<name>A0A0N8KMR6_9CYAN</name>
<dbReference type="CDD" id="cd00075">
    <property type="entry name" value="HATPase"/>
    <property type="match status" value="1"/>
</dbReference>
<sequence length="364" mass="40300">MASLTPSNRRQQPLYGLILAVFIVVILLEYFSSTDLVFSYLYMGAIVLAHRQLSRQQVMAVTVAAVILTLVNLVFPHHEVNTPSTVANRMIAVVALLVTGYLIDRSHVYEAEITRQQAHIQAQAQLASLREDFVSTLTHDLKTPLLGAMETVKAFRAEQFGAVSSQQHQVLGMMLRSHRATLQLVETMLDVYRNDAEGLALKTRPVNLLPLITESITTLNSLAQTRQIVIQLTAQGKAFWVNADKKQLRRVFENLLINAINHAPRHTQVEVALSTVGSQQQLQIGDYGPGINADEITDLFERFYQGYSHRQTQGSGLGLYLSRQIVEAHNGKIWAENRAFSGSSAGHSKGAIFSCCLPALLATL</sequence>
<keyword evidence="7" id="KW-0812">Transmembrane</keyword>
<dbReference type="EMBL" id="LJZR01000019">
    <property type="protein sequence ID" value="KPQ34482.1"/>
    <property type="molecule type" value="Genomic_DNA"/>
</dbReference>
<evidence type="ECO:0000256" key="4">
    <source>
        <dbReference type="ARBA" id="ARBA00022679"/>
    </source>
</evidence>
<evidence type="ECO:0000256" key="1">
    <source>
        <dbReference type="ARBA" id="ARBA00000085"/>
    </source>
</evidence>
<evidence type="ECO:0000313" key="9">
    <source>
        <dbReference type="EMBL" id="KPQ34482.1"/>
    </source>
</evidence>
<dbReference type="SUPFAM" id="SSF55874">
    <property type="entry name" value="ATPase domain of HSP90 chaperone/DNA topoisomerase II/histidine kinase"/>
    <property type="match status" value="1"/>
</dbReference>
<keyword evidence="6" id="KW-0902">Two-component regulatory system</keyword>
<accession>A0A0N8KMR6</accession>
<evidence type="ECO:0000256" key="7">
    <source>
        <dbReference type="SAM" id="Phobius"/>
    </source>
</evidence>
<dbReference type="InterPro" id="IPR003661">
    <property type="entry name" value="HisK_dim/P_dom"/>
</dbReference>
<dbReference type="PATRIC" id="fig|1666911.3.peg.129"/>
<dbReference type="InterPro" id="IPR036097">
    <property type="entry name" value="HisK_dim/P_sf"/>
</dbReference>
<feature type="domain" description="Histidine kinase" evidence="8">
    <location>
        <begin position="136"/>
        <end position="361"/>
    </location>
</feature>
<reference evidence="9 10" key="1">
    <citation type="submission" date="2015-09" db="EMBL/GenBank/DDBJ databases">
        <title>Identification and resolution of microdiversity through metagenomic sequencing of parallel consortia.</title>
        <authorList>
            <person name="Nelson W.C."/>
            <person name="Romine M.F."/>
            <person name="Lindemann S.R."/>
        </authorList>
    </citation>
    <scope>NUCLEOTIDE SEQUENCE [LARGE SCALE GENOMIC DNA]</scope>
    <source>
        <strain evidence="9">Ana</strain>
    </source>
</reference>
<protein>
    <recommendedName>
        <fullName evidence="2">histidine kinase</fullName>
        <ecNumber evidence="2">2.7.13.3</ecNumber>
    </recommendedName>
</protein>
<proteinExistence type="predicted"/>
<evidence type="ECO:0000256" key="2">
    <source>
        <dbReference type="ARBA" id="ARBA00012438"/>
    </source>
</evidence>
<keyword evidence="7" id="KW-1133">Transmembrane helix</keyword>
<dbReference type="InterPro" id="IPR003594">
    <property type="entry name" value="HATPase_dom"/>
</dbReference>
<dbReference type="Pfam" id="PF00512">
    <property type="entry name" value="HisKA"/>
    <property type="match status" value="1"/>
</dbReference>
<dbReference type="PANTHER" id="PTHR43547:SF2">
    <property type="entry name" value="HYBRID SIGNAL TRANSDUCTION HISTIDINE KINASE C"/>
    <property type="match status" value="1"/>
</dbReference>